<feature type="transmembrane region" description="Helical" evidence="1">
    <location>
        <begin position="246"/>
        <end position="267"/>
    </location>
</feature>
<comment type="caution">
    <text evidence="2">The sequence shown here is derived from an EMBL/GenBank/DDBJ whole genome shotgun (WGS) entry which is preliminary data.</text>
</comment>
<proteinExistence type="predicted"/>
<dbReference type="PANTHER" id="PTHR11861">
    <property type="entry name" value="MELANOCYTE PROTEIN PMEL 17-RELATED"/>
    <property type="match status" value="1"/>
</dbReference>
<gene>
    <name evidence="2" type="ORF">DPMN_025474</name>
</gene>
<reference evidence="2" key="2">
    <citation type="submission" date="2020-11" db="EMBL/GenBank/DDBJ databases">
        <authorList>
            <person name="McCartney M.A."/>
            <person name="Auch B."/>
            <person name="Kono T."/>
            <person name="Mallez S."/>
            <person name="Becker A."/>
            <person name="Gohl D.M."/>
            <person name="Silverstein K.A.T."/>
            <person name="Koren S."/>
            <person name="Bechman K.B."/>
            <person name="Herman A."/>
            <person name="Abrahante J.E."/>
            <person name="Garbe J."/>
        </authorList>
    </citation>
    <scope>NUCLEOTIDE SEQUENCE</scope>
    <source>
        <strain evidence="2">Duluth1</strain>
        <tissue evidence="2">Whole animal</tissue>
    </source>
</reference>
<keyword evidence="1" id="KW-1133">Transmembrane helix</keyword>
<dbReference type="GO" id="GO:0005886">
    <property type="term" value="C:plasma membrane"/>
    <property type="evidence" value="ECO:0007669"/>
    <property type="project" value="TreeGrafter"/>
</dbReference>
<dbReference type="Proteomes" id="UP000828390">
    <property type="component" value="Unassembled WGS sequence"/>
</dbReference>
<keyword evidence="1" id="KW-0812">Transmembrane</keyword>
<evidence type="ECO:0000256" key="1">
    <source>
        <dbReference type="SAM" id="Phobius"/>
    </source>
</evidence>
<dbReference type="PANTHER" id="PTHR11861:SF8">
    <property type="entry name" value="PKD DOMAIN-CONTAINING PROTEIN"/>
    <property type="match status" value="1"/>
</dbReference>
<keyword evidence="3" id="KW-1185">Reference proteome</keyword>
<dbReference type="EMBL" id="JAIWYP010000002">
    <property type="protein sequence ID" value="KAH3862507.1"/>
    <property type="molecule type" value="Genomic_DNA"/>
</dbReference>
<dbReference type="InterPro" id="IPR045219">
    <property type="entry name" value="PKAT"/>
</dbReference>
<organism evidence="2 3">
    <name type="scientific">Dreissena polymorpha</name>
    <name type="common">Zebra mussel</name>
    <name type="synonym">Mytilus polymorpha</name>
    <dbReference type="NCBI Taxonomy" id="45954"/>
    <lineage>
        <taxon>Eukaryota</taxon>
        <taxon>Metazoa</taxon>
        <taxon>Spiralia</taxon>
        <taxon>Lophotrochozoa</taxon>
        <taxon>Mollusca</taxon>
        <taxon>Bivalvia</taxon>
        <taxon>Autobranchia</taxon>
        <taxon>Heteroconchia</taxon>
        <taxon>Euheterodonta</taxon>
        <taxon>Imparidentia</taxon>
        <taxon>Neoheterodontei</taxon>
        <taxon>Myida</taxon>
        <taxon>Dreissenoidea</taxon>
        <taxon>Dreissenidae</taxon>
        <taxon>Dreissena</taxon>
    </lineage>
</organism>
<name>A0A9D4LPC7_DREPO</name>
<keyword evidence="1" id="KW-0472">Membrane</keyword>
<accession>A0A9D4LPC7</accession>
<protein>
    <submittedName>
        <fullName evidence="2">Uncharacterized protein</fullName>
    </submittedName>
</protein>
<sequence>MTVELWQYVSDLKKIGSNYVDFNITDSLNGYLNATQNTGFRKKTKHEHIFSTKEPVELFVNVTDSFRSPPTMMCNWYIDDKLLETHNCSKLVCEFNKTERHTIKAVAMVNTDGYEDCSGKRYEKDPNGTFYMTVHMKDPVGYLFMLGNKTVQLGQGINLTAIWQQGSPPFNFTWLLKEEHGDRVLNHFSHTLTSTSSNISLSASMLPAVGRYDLMVYVENDVSMISYRQLLLTVHKERTDPEHSPYTVVLSVIGGLVTMTIIVLVFVKAREVQERRRHIETADFDFHPNLLSSSYVAAGTSGETVSEKWTTLLGRLAGLCKSAEGMSKMSTSGYKPLRKYGTMEGSINA</sequence>
<reference evidence="2" key="1">
    <citation type="journal article" date="2019" name="bioRxiv">
        <title>The Genome of the Zebra Mussel, Dreissena polymorpha: A Resource for Invasive Species Research.</title>
        <authorList>
            <person name="McCartney M.A."/>
            <person name="Auch B."/>
            <person name="Kono T."/>
            <person name="Mallez S."/>
            <person name="Zhang Y."/>
            <person name="Obille A."/>
            <person name="Becker A."/>
            <person name="Abrahante J.E."/>
            <person name="Garbe J."/>
            <person name="Badalamenti J.P."/>
            <person name="Herman A."/>
            <person name="Mangelson H."/>
            <person name="Liachko I."/>
            <person name="Sullivan S."/>
            <person name="Sone E.D."/>
            <person name="Koren S."/>
            <person name="Silverstein K.A.T."/>
            <person name="Beckman K.B."/>
            <person name="Gohl D.M."/>
        </authorList>
    </citation>
    <scope>NUCLEOTIDE SEQUENCE</scope>
    <source>
        <strain evidence="2">Duluth1</strain>
        <tissue evidence="2">Whole animal</tissue>
    </source>
</reference>
<evidence type="ECO:0000313" key="2">
    <source>
        <dbReference type="EMBL" id="KAH3862507.1"/>
    </source>
</evidence>
<evidence type="ECO:0000313" key="3">
    <source>
        <dbReference type="Proteomes" id="UP000828390"/>
    </source>
</evidence>
<dbReference type="AlphaFoldDB" id="A0A9D4LPC7"/>